<evidence type="ECO:0000256" key="2">
    <source>
        <dbReference type="ARBA" id="ARBA00006991"/>
    </source>
</evidence>
<feature type="region of interest" description="Disordered" evidence="12">
    <location>
        <begin position="1"/>
        <end position="34"/>
    </location>
</feature>
<feature type="region of interest" description="Disordered" evidence="12">
    <location>
        <begin position="1273"/>
        <end position="1348"/>
    </location>
</feature>
<name>A0AAE1Q2X0_9EUCA</name>
<evidence type="ECO:0000313" key="15">
    <source>
        <dbReference type="Proteomes" id="UP001292094"/>
    </source>
</evidence>
<dbReference type="PANTHER" id="PTHR24403:SF67">
    <property type="entry name" value="FI01116P-RELATED"/>
    <property type="match status" value="1"/>
</dbReference>
<feature type="domain" description="C2H2-type" evidence="13">
    <location>
        <begin position="1411"/>
        <end position="1439"/>
    </location>
</feature>
<evidence type="ECO:0000256" key="11">
    <source>
        <dbReference type="PROSITE-ProRule" id="PRU00042"/>
    </source>
</evidence>
<dbReference type="GO" id="GO:0005634">
    <property type="term" value="C:nucleus"/>
    <property type="evidence" value="ECO:0007669"/>
    <property type="project" value="UniProtKB-SubCell"/>
</dbReference>
<dbReference type="SUPFAM" id="SSF57667">
    <property type="entry name" value="beta-beta-alpha zinc fingers"/>
    <property type="match status" value="4"/>
</dbReference>
<keyword evidence="5 11" id="KW-0863">Zinc-finger</keyword>
<protein>
    <recommendedName>
        <fullName evidence="13">C2H2-type domain-containing protein</fullName>
    </recommendedName>
</protein>
<feature type="region of interest" description="Disordered" evidence="12">
    <location>
        <begin position="439"/>
        <end position="480"/>
    </location>
</feature>
<feature type="region of interest" description="Disordered" evidence="12">
    <location>
        <begin position="180"/>
        <end position="203"/>
    </location>
</feature>
<evidence type="ECO:0000256" key="10">
    <source>
        <dbReference type="ARBA" id="ARBA00023242"/>
    </source>
</evidence>
<evidence type="ECO:0000256" key="7">
    <source>
        <dbReference type="ARBA" id="ARBA00023015"/>
    </source>
</evidence>
<dbReference type="Proteomes" id="UP001292094">
    <property type="component" value="Unassembled WGS sequence"/>
</dbReference>
<reference evidence="14" key="1">
    <citation type="submission" date="2023-11" db="EMBL/GenBank/DDBJ databases">
        <title>Genome assemblies of two species of porcelain crab, Petrolisthes cinctipes and Petrolisthes manimaculis (Anomura: Porcellanidae).</title>
        <authorList>
            <person name="Angst P."/>
        </authorList>
    </citation>
    <scope>NUCLEOTIDE SEQUENCE</scope>
    <source>
        <strain evidence="14">PB745_02</strain>
        <tissue evidence="14">Gill</tissue>
    </source>
</reference>
<evidence type="ECO:0000256" key="1">
    <source>
        <dbReference type="ARBA" id="ARBA00004123"/>
    </source>
</evidence>
<keyword evidence="8" id="KW-0238">DNA-binding</keyword>
<dbReference type="GO" id="GO:0008270">
    <property type="term" value="F:zinc ion binding"/>
    <property type="evidence" value="ECO:0007669"/>
    <property type="project" value="UniProtKB-KW"/>
</dbReference>
<dbReference type="PROSITE" id="PS00028">
    <property type="entry name" value="ZINC_FINGER_C2H2_1"/>
    <property type="match status" value="3"/>
</dbReference>
<feature type="compositionally biased region" description="Gly residues" evidence="12">
    <location>
        <begin position="13"/>
        <end position="27"/>
    </location>
</feature>
<evidence type="ECO:0000256" key="12">
    <source>
        <dbReference type="SAM" id="MobiDB-lite"/>
    </source>
</evidence>
<proteinExistence type="inferred from homology"/>
<dbReference type="InterPro" id="IPR050688">
    <property type="entry name" value="Zinc_finger/UBP_domain"/>
</dbReference>
<comment type="similarity">
    <text evidence="2">Belongs to the krueppel C2H2-type zinc-finger protein family.</text>
</comment>
<dbReference type="PANTHER" id="PTHR24403">
    <property type="entry name" value="ZINC FINGER PROTEIN"/>
    <property type="match status" value="1"/>
</dbReference>
<dbReference type="FunFam" id="3.30.160.60:FF:001370">
    <property type="entry name" value="Zinc finger protein"/>
    <property type="match status" value="1"/>
</dbReference>
<feature type="domain" description="C2H2-type" evidence="13">
    <location>
        <begin position="1440"/>
        <end position="1467"/>
    </location>
</feature>
<keyword evidence="10" id="KW-0539">Nucleus</keyword>
<dbReference type="EMBL" id="JAWZYT010000763">
    <property type="protein sequence ID" value="KAK4319329.1"/>
    <property type="molecule type" value="Genomic_DNA"/>
</dbReference>
<dbReference type="Gene3D" id="3.30.160.60">
    <property type="entry name" value="Classic Zinc Finger"/>
    <property type="match status" value="4"/>
</dbReference>
<feature type="domain" description="C2H2-type" evidence="13">
    <location>
        <begin position="1528"/>
        <end position="1555"/>
    </location>
</feature>
<evidence type="ECO:0000256" key="3">
    <source>
        <dbReference type="ARBA" id="ARBA00022723"/>
    </source>
</evidence>
<feature type="compositionally biased region" description="Acidic residues" evidence="12">
    <location>
        <begin position="1292"/>
        <end position="1302"/>
    </location>
</feature>
<dbReference type="GO" id="GO:0045944">
    <property type="term" value="P:positive regulation of transcription by RNA polymerase II"/>
    <property type="evidence" value="ECO:0007669"/>
    <property type="project" value="TreeGrafter"/>
</dbReference>
<accession>A0AAE1Q2X0</accession>
<keyword evidence="9" id="KW-0804">Transcription</keyword>
<feature type="domain" description="C2H2-type" evidence="13">
    <location>
        <begin position="1500"/>
        <end position="1527"/>
    </location>
</feature>
<feature type="compositionally biased region" description="Low complexity" evidence="12">
    <location>
        <begin position="1321"/>
        <end position="1334"/>
    </location>
</feature>
<dbReference type="FunFam" id="3.30.160.60:FF:000446">
    <property type="entry name" value="Zinc finger protein"/>
    <property type="match status" value="1"/>
</dbReference>
<feature type="compositionally biased region" description="Acidic residues" evidence="12">
    <location>
        <begin position="1209"/>
        <end position="1224"/>
    </location>
</feature>
<feature type="compositionally biased region" description="Low complexity" evidence="12">
    <location>
        <begin position="448"/>
        <end position="480"/>
    </location>
</feature>
<dbReference type="Pfam" id="PF13894">
    <property type="entry name" value="zf-C2H2_4"/>
    <property type="match status" value="1"/>
</dbReference>
<sequence>MSNDSRQRAYKARGGGGSGGVQGGGGNSNTQPATASLVQPSLATLVQATAPNLTQATTQSALTQRLPSVFVRPQTGSTFLHPTVLHADSMVQTQAVTQAHNVPVQTQTQVATHTQNTQNILSHTHMQPQAQALLSAHTMAQTDTLVVTQAQGMVQMNPRPLAQSLVYAHPQVLTQSQMTANAQVHGHSGAQGQSQMQMSSQLSQLPMSAQLPTLTRITSLADLIGNAQIDSSPSQQQASKVSGEGLEVVCSREHSGLQDLPHHQPSPVTITNTLPTTAHLASPITVTNSLPTPGHHASPVTITNTLPTPIHHATSATLTDPLSHTSSITLTDTLSHNSPVSLTDTLSHTSPVTLPDTLPTNTQAQLLQTLATLSLPEQLTTAISLQQGGPTLTQAQLLDALTVERDLIPHRTSLGQNLVPHGASVELQGLPVLTLAESLSGRHEHSATPTNTPTPTSMKVSSGSEPSSVSQMSVSQSSSASQQLTAPASVSAVCLSQDILSKALASKPSTSTPTTTTSSLIASNRMLNKLLDTAKPHIPSQVTKAAEIAHLIPTVRPSALRLGDMEDGLDVVYTMSTRSSAPHTTATRTSAPTNATTLRSSGSIFTDTVAKTVSSLQNEGIFGLPANFQANNTTLVLPNSVSHGQIISQRDIDVMQQVYTGSPTTGTLSDQQLEGLSAEVLRVLPTTSKVSQVAPITSCSMASIGGASSPIGIISSLEKNTRKIGSSSTTQVINNQKAFSSLCSPDPSKSGILSETPSRFQGNSCIKSSMITSTDPMFPSVVMTSGCSSPTSLGTSITSKPVVMSQEVLGRGRGSINETRSSHQTLADLLTRGTSIDVGSSSGAGLPLISLSESRLSRTADVLLSELHRSDESDLSLGASLSAASGEELHNTPSGLSADASLVAGIGGDTAPLQGMPSPPLPSFSLPNISADFMVSGSKTCPSSQPHLPTLLSNLATTADLDQFLDNSNMCIDMSSLSESEVSLSAGSGNFGYSPDKPSSSKKNIMTTSSDLTFTNALKAATTNKCDTDDDKQLSLDIELSNKIILPDGSSKVLNSNITRSTTVPSTSDSSQSLLGHSSTVSQDSSSASHKKSQSSSQNKPAQGQSEKRKEMFRKNELLVQQVACFKCRLCSFLSQDKSEMVNHMKERHSQYLSDTDESEEEVMHRSPSKRVKVLVPKGVESQEKVVSVAQESKRITRSREASLKNILDDDDDEYDEEEEEEEEVQRRVSAPSKHCFIKKEVEDSSGRIGIFIKSEPKDVGLFEGRLINKDEEEEYLRIPTESEPTGSQGESDQEIGDEETTDITPSVTNTRQVQRRPGRSTYSKTTTTPTASASKKKTAKGTTQSDTQGIRCDVNGCSLKLKNENNIAYHRKCHVNSMLQCQECFSTKFQSWRDLALHLWRQHLIDMELHKCDKCDYKSYSYSKLMNVHHKIHSDERPSLCDTCGKRFKTPKQLRNHKALHLKKTEAPQHQCEICQRPFSDKRMLRNHQESVHKKVKPFLCNYCGYSTASRSTLKMHMRQHTGEKPFACEKCKYKTSDHNSLRRHKMQHTGVRPYRCPYCDYASIQSTTFKVHLKDKHPGLAQLDGIMFTCGVCSFKTVKRDNYLAHVAEHSRSDGKRMRQAAAATIPVRKGHEPEAILSDLTPTPAPHVVNIDVDSGTVTVESPHHSDFLNAVTVQTPVPGQLIMADQYIYAVDSSVLSQVRGGEGMVQLGDDVVGVPLSLPLQASSTAASSLQGLVYVTTSTQGGQ</sequence>
<dbReference type="PROSITE" id="PS50157">
    <property type="entry name" value="ZINC_FINGER_C2H2_2"/>
    <property type="match status" value="5"/>
</dbReference>
<comment type="caution">
    <text evidence="14">The sequence shown here is derived from an EMBL/GenBank/DDBJ whole genome shotgun (WGS) entry which is preliminary data.</text>
</comment>
<feature type="compositionally biased region" description="Low complexity" evidence="12">
    <location>
        <begin position="1061"/>
        <end position="1100"/>
    </location>
</feature>
<evidence type="ECO:0000256" key="9">
    <source>
        <dbReference type="ARBA" id="ARBA00023163"/>
    </source>
</evidence>
<dbReference type="Pfam" id="PF00096">
    <property type="entry name" value="zf-C2H2"/>
    <property type="match status" value="1"/>
</dbReference>
<gene>
    <name evidence="14" type="ORF">Pmani_009721</name>
</gene>
<dbReference type="Pfam" id="PF23611">
    <property type="entry name" value="zf-C2H2_16"/>
    <property type="match status" value="1"/>
</dbReference>
<keyword evidence="3" id="KW-0479">Metal-binding</keyword>
<dbReference type="InterPro" id="IPR036236">
    <property type="entry name" value="Znf_C2H2_sf"/>
</dbReference>
<feature type="region of interest" description="Disordered" evidence="12">
    <location>
        <begin position="1205"/>
        <end position="1231"/>
    </location>
</feature>
<feature type="region of interest" description="Disordered" evidence="12">
    <location>
        <begin position="1061"/>
        <end position="1110"/>
    </location>
</feature>
<dbReference type="InterPro" id="IPR013087">
    <property type="entry name" value="Znf_C2H2_type"/>
</dbReference>
<feature type="compositionally biased region" description="Polar residues" evidence="12">
    <location>
        <begin position="1303"/>
        <end position="1313"/>
    </location>
</feature>
<keyword evidence="7" id="KW-0805">Transcription regulation</keyword>
<dbReference type="InterPro" id="IPR056438">
    <property type="entry name" value="Znf-C2H2_CTCF"/>
</dbReference>
<organism evidence="14 15">
    <name type="scientific">Petrolisthes manimaculis</name>
    <dbReference type="NCBI Taxonomy" id="1843537"/>
    <lineage>
        <taxon>Eukaryota</taxon>
        <taxon>Metazoa</taxon>
        <taxon>Ecdysozoa</taxon>
        <taxon>Arthropoda</taxon>
        <taxon>Crustacea</taxon>
        <taxon>Multicrustacea</taxon>
        <taxon>Malacostraca</taxon>
        <taxon>Eumalacostraca</taxon>
        <taxon>Eucarida</taxon>
        <taxon>Decapoda</taxon>
        <taxon>Pleocyemata</taxon>
        <taxon>Anomura</taxon>
        <taxon>Galatheoidea</taxon>
        <taxon>Porcellanidae</taxon>
        <taxon>Petrolisthes</taxon>
    </lineage>
</organism>
<keyword evidence="15" id="KW-1185">Reference proteome</keyword>
<feature type="domain" description="C2H2-type" evidence="13">
    <location>
        <begin position="1471"/>
        <end position="1499"/>
    </location>
</feature>
<evidence type="ECO:0000259" key="13">
    <source>
        <dbReference type="PROSITE" id="PS50157"/>
    </source>
</evidence>
<evidence type="ECO:0000313" key="14">
    <source>
        <dbReference type="EMBL" id="KAK4319329.1"/>
    </source>
</evidence>
<keyword evidence="6" id="KW-0862">Zinc</keyword>
<comment type="subcellular location">
    <subcellularLocation>
        <location evidence="1">Nucleus</location>
    </subcellularLocation>
</comment>
<dbReference type="SMART" id="SM00355">
    <property type="entry name" value="ZnF_C2H2"/>
    <property type="match status" value="10"/>
</dbReference>
<evidence type="ECO:0000256" key="4">
    <source>
        <dbReference type="ARBA" id="ARBA00022737"/>
    </source>
</evidence>
<evidence type="ECO:0000256" key="5">
    <source>
        <dbReference type="ARBA" id="ARBA00022771"/>
    </source>
</evidence>
<dbReference type="GO" id="GO:0003690">
    <property type="term" value="F:double-stranded DNA binding"/>
    <property type="evidence" value="ECO:0007669"/>
    <property type="project" value="UniProtKB-ARBA"/>
</dbReference>
<feature type="compositionally biased region" description="Low complexity" evidence="12">
    <location>
        <begin position="188"/>
        <end position="203"/>
    </location>
</feature>
<keyword evidence="4" id="KW-0677">Repeat</keyword>
<evidence type="ECO:0000256" key="8">
    <source>
        <dbReference type="ARBA" id="ARBA00023125"/>
    </source>
</evidence>
<evidence type="ECO:0000256" key="6">
    <source>
        <dbReference type="ARBA" id="ARBA00022833"/>
    </source>
</evidence>